<feature type="transmembrane region" description="Helical" evidence="1">
    <location>
        <begin position="439"/>
        <end position="458"/>
    </location>
</feature>
<keyword evidence="1" id="KW-0472">Membrane</keyword>
<feature type="transmembrane region" description="Helical" evidence="1">
    <location>
        <begin position="124"/>
        <end position="145"/>
    </location>
</feature>
<name>B8HTN9_CYAP4</name>
<dbReference type="KEGG" id="cyn:Cyan7425_3801"/>
<feature type="transmembrane region" description="Helical" evidence="1">
    <location>
        <begin position="255"/>
        <end position="274"/>
    </location>
</feature>
<feature type="transmembrane region" description="Helical" evidence="1">
    <location>
        <begin position="58"/>
        <end position="77"/>
    </location>
</feature>
<protein>
    <recommendedName>
        <fullName evidence="3">O-antigen polymerase</fullName>
    </recommendedName>
</protein>
<evidence type="ECO:0000256" key="1">
    <source>
        <dbReference type="SAM" id="Phobius"/>
    </source>
</evidence>
<organism evidence="2">
    <name type="scientific">Cyanothece sp. (strain PCC 7425 / ATCC 29141)</name>
    <dbReference type="NCBI Taxonomy" id="395961"/>
    <lineage>
        <taxon>Bacteria</taxon>
        <taxon>Bacillati</taxon>
        <taxon>Cyanobacteriota</taxon>
        <taxon>Cyanophyceae</taxon>
        <taxon>Gomontiellales</taxon>
        <taxon>Cyanothecaceae</taxon>
        <taxon>Cyanothece</taxon>
    </lineage>
</organism>
<sequence>MLNSQAPSQTELDHNTNADSIFISVKPYQRWLIIGFYLVYLVYVGFQQTSSHINNLTQVFAALSLNLVLLAVPFILYKPSYGWFHPLIAGSLFTFLNQVLRFTPLYTDGLDTHMALPGMDAESLTSLVAFRLVLSSIGLFAYYIGFFILPIPPIPRLHFPKPVRVGLKASLVVAFSLLVFLIFIQSRGGLVSHLLAWTAGDGRRLELEDYEYQKFLIRCGTYACLCWLALERYAFLRPSFWLCSSLSLGMSFLTTGSRSNVFFPIVLGLVIWMFRERKVSPFKFALVIILGFFVFSILGGFRSEIDFSSGTVPWERLTDFSQTFSDTSMERYTRRNTSGDATLAILALVPNTVKFLYGQSYWALLTFPIPRILWPEKPEFTGPLAGRIFFGSTAGFPPDAVGEAYWNFHIAGIIFVFLLYGILHFWLAAWFRKNLNTPAMILLYSVTLFFLIPTTLAISNWAEYIIIILIFCAFAGRISLNNSHA</sequence>
<dbReference type="eggNOG" id="ENOG5032XV9">
    <property type="taxonomic scope" value="Bacteria"/>
</dbReference>
<feature type="transmembrane region" description="Helical" evidence="1">
    <location>
        <begin position="165"/>
        <end position="184"/>
    </location>
</feature>
<dbReference type="AlphaFoldDB" id="B8HTN9"/>
<dbReference type="EMBL" id="CP001344">
    <property type="protein sequence ID" value="ACL46120.1"/>
    <property type="molecule type" value="Genomic_DNA"/>
</dbReference>
<dbReference type="STRING" id="395961.Cyan7425_3801"/>
<evidence type="ECO:0008006" key="3">
    <source>
        <dbReference type="Google" id="ProtNLM"/>
    </source>
</evidence>
<feature type="transmembrane region" description="Helical" evidence="1">
    <location>
        <begin position="464"/>
        <end position="480"/>
    </location>
</feature>
<keyword evidence="1" id="KW-0812">Transmembrane</keyword>
<dbReference type="OrthoDB" id="7293578at2"/>
<feature type="transmembrane region" description="Helical" evidence="1">
    <location>
        <begin position="406"/>
        <end position="427"/>
    </location>
</feature>
<proteinExistence type="predicted"/>
<keyword evidence="1" id="KW-1133">Transmembrane helix</keyword>
<reference evidence="2" key="1">
    <citation type="submission" date="2009-01" db="EMBL/GenBank/DDBJ databases">
        <title>Complete sequence of chromosome Cyanothece sp. PCC 7425.</title>
        <authorList>
            <consortium name="US DOE Joint Genome Institute"/>
            <person name="Lucas S."/>
            <person name="Copeland A."/>
            <person name="Lapidus A."/>
            <person name="Glavina del Rio T."/>
            <person name="Dalin E."/>
            <person name="Tice H."/>
            <person name="Bruce D."/>
            <person name="Goodwin L."/>
            <person name="Pitluck S."/>
            <person name="Sims D."/>
            <person name="Meineke L."/>
            <person name="Brettin T."/>
            <person name="Detter J.C."/>
            <person name="Han C."/>
            <person name="Larimer F."/>
            <person name="Land M."/>
            <person name="Hauser L."/>
            <person name="Kyrpides N."/>
            <person name="Ovchinnikova G."/>
            <person name="Liberton M."/>
            <person name="Stoeckel J."/>
            <person name="Banerjee A."/>
            <person name="Singh A."/>
            <person name="Page L."/>
            <person name="Sato H."/>
            <person name="Zhao L."/>
            <person name="Sherman L."/>
            <person name="Pakrasi H."/>
            <person name="Richardson P."/>
        </authorList>
    </citation>
    <scope>NUCLEOTIDE SEQUENCE</scope>
    <source>
        <strain evidence="2">PCC 7425</strain>
    </source>
</reference>
<accession>B8HTN9</accession>
<evidence type="ECO:0000313" key="2">
    <source>
        <dbReference type="EMBL" id="ACL46120.1"/>
    </source>
</evidence>
<feature type="transmembrane region" description="Helical" evidence="1">
    <location>
        <begin position="28"/>
        <end position="46"/>
    </location>
</feature>
<dbReference type="HOGENOM" id="CLU_578472_0_0_3"/>
<feature type="transmembrane region" description="Helical" evidence="1">
    <location>
        <begin position="281"/>
        <end position="301"/>
    </location>
</feature>
<gene>
    <name evidence="2" type="ordered locus">Cyan7425_3801</name>
</gene>